<dbReference type="SUPFAM" id="SSF46458">
    <property type="entry name" value="Globin-like"/>
    <property type="match status" value="1"/>
</dbReference>
<dbReference type="Gene3D" id="1.10.490.10">
    <property type="entry name" value="Globins"/>
    <property type="match status" value="1"/>
</dbReference>
<keyword evidence="3" id="KW-0561">Oxygen transport</keyword>
<feature type="region of interest" description="Disordered" evidence="6">
    <location>
        <begin position="65"/>
        <end position="90"/>
    </location>
</feature>
<organism evidence="7 8">
    <name type="scientific">Plectus sambesii</name>
    <dbReference type="NCBI Taxonomy" id="2011161"/>
    <lineage>
        <taxon>Eukaryota</taxon>
        <taxon>Metazoa</taxon>
        <taxon>Ecdysozoa</taxon>
        <taxon>Nematoda</taxon>
        <taxon>Chromadorea</taxon>
        <taxon>Plectida</taxon>
        <taxon>Plectina</taxon>
        <taxon>Plectoidea</taxon>
        <taxon>Plectidae</taxon>
        <taxon>Plectus</taxon>
    </lineage>
</organism>
<dbReference type="WBParaSite" id="PSAMB.scaffold159size70710.g2842.t1">
    <property type="protein sequence ID" value="PSAMB.scaffold159size70710.g2842.t1"/>
    <property type="gene ID" value="PSAMB.scaffold159size70710.g2842"/>
</dbReference>
<evidence type="ECO:0000256" key="5">
    <source>
        <dbReference type="ARBA" id="ARBA00023004"/>
    </source>
</evidence>
<evidence type="ECO:0000256" key="1">
    <source>
        <dbReference type="ARBA" id="ARBA00022448"/>
    </source>
</evidence>
<accession>A0A914V6Q7</accession>
<feature type="compositionally biased region" description="Basic residues" evidence="6">
    <location>
        <begin position="305"/>
        <end position="316"/>
    </location>
</feature>
<dbReference type="PANTHER" id="PTHR46458:SF1">
    <property type="entry name" value="GEO09476P1"/>
    <property type="match status" value="1"/>
</dbReference>
<dbReference type="GO" id="GO:0019825">
    <property type="term" value="F:oxygen binding"/>
    <property type="evidence" value="ECO:0007669"/>
    <property type="project" value="InterPro"/>
</dbReference>
<dbReference type="AlphaFoldDB" id="A0A914V6Q7"/>
<evidence type="ECO:0000256" key="4">
    <source>
        <dbReference type="ARBA" id="ARBA00022723"/>
    </source>
</evidence>
<dbReference type="PANTHER" id="PTHR46458">
    <property type="entry name" value="BLR2807 PROTEIN"/>
    <property type="match status" value="1"/>
</dbReference>
<keyword evidence="4" id="KW-0479">Metal-binding</keyword>
<keyword evidence="2" id="KW-0349">Heme</keyword>
<dbReference type="InterPro" id="IPR050532">
    <property type="entry name" value="Globin-like_OT"/>
</dbReference>
<dbReference type="InterPro" id="IPR009050">
    <property type="entry name" value="Globin-like_sf"/>
</dbReference>
<evidence type="ECO:0000256" key="3">
    <source>
        <dbReference type="ARBA" id="ARBA00022621"/>
    </source>
</evidence>
<evidence type="ECO:0000313" key="8">
    <source>
        <dbReference type="WBParaSite" id="PSAMB.scaffold159size70710.g2842.t1"/>
    </source>
</evidence>
<dbReference type="GO" id="GO:0046872">
    <property type="term" value="F:metal ion binding"/>
    <property type="evidence" value="ECO:0007669"/>
    <property type="project" value="UniProtKB-KW"/>
</dbReference>
<feature type="compositionally biased region" description="Polar residues" evidence="6">
    <location>
        <begin position="290"/>
        <end position="299"/>
    </location>
</feature>
<sequence>MMRIHELIQRKKIIQSLNENYVTMQQLDKQEKFDLQQAQGIQQKLDEAKKKRSVRILPHTPDGNNHTALCPCSSTSPVTSPTSKTFETPADREARESIRILVRELSFKLNDLQKRALRVTWKRLTDAPRTSGRGTIHLMEKAFNKLIEKEPHLMSIFYKCAFVSCIIDKAEAKRRVQGEHRSIATVRDHARLLVDLIDGIINALFGLKSDEELYDPSILGAKHARLEPLGFRANIWETFGECFADVMYTQECVRAYPHAAKAWSVVIISITDKMYRAYEQANMKHRQDEQNGLPTQNMWLESRENRKKTSNGRRRLLPTPKVLQTVDLENPEPIGDMPLPTEYTNSARFAQRRVSNTGSL</sequence>
<evidence type="ECO:0000256" key="2">
    <source>
        <dbReference type="ARBA" id="ARBA00022617"/>
    </source>
</evidence>
<keyword evidence="5" id="KW-0408">Iron</keyword>
<evidence type="ECO:0000313" key="7">
    <source>
        <dbReference type="Proteomes" id="UP000887566"/>
    </source>
</evidence>
<reference evidence="8" key="1">
    <citation type="submission" date="2022-11" db="UniProtKB">
        <authorList>
            <consortium name="WormBaseParasite"/>
        </authorList>
    </citation>
    <scope>IDENTIFICATION</scope>
</reference>
<feature type="region of interest" description="Disordered" evidence="6">
    <location>
        <begin position="284"/>
        <end position="318"/>
    </location>
</feature>
<dbReference type="GO" id="GO:0005344">
    <property type="term" value="F:oxygen carrier activity"/>
    <property type="evidence" value="ECO:0007669"/>
    <property type="project" value="UniProtKB-KW"/>
</dbReference>
<dbReference type="CDD" id="cd01040">
    <property type="entry name" value="Mb-like"/>
    <property type="match status" value="1"/>
</dbReference>
<dbReference type="InterPro" id="IPR012292">
    <property type="entry name" value="Globin/Proto"/>
</dbReference>
<feature type="compositionally biased region" description="Low complexity" evidence="6">
    <location>
        <begin position="70"/>
        <end position="83"/>
    </location>
</feature>
<proteinExistence type="predicted"/>
<dbReference type="InterPro" id="IPR044399">
    <property type="entry name" value="Mb-like_M"/>
</dbReference>
<keyword evidence="7" id="KW-1185">Reference proteome</keyword>
<protein>
    <submittedName>
        <fullName evidence="8">Uncharacterized protein</fullName>
    </submittedName>
</protein>
<dbReference type="Proteomes" id="UP000887566">
    <property type="component" value="Unplaced"/>
</dbReference>
<dbReference type="GO" id="GO:0020037">
    <property type="term" value="F:heme binding"/>
    <property type="evidence" value="ECO:0007669"/>
    <property type="project" value="InterPro"/>
</dbReference>
<keyword evidence="1" id="KW-0813">Transport</keyword>
<name>A0A914V6Q7_9BILA</name>
<evidence type="ECO:0000256" key="6">
    <source>
        <dbReference type="SAM" id="MobiDB-lite"/>
    </source>
</evidence>